<dbReference type="InterPro" id="IPR021896">
    <property type="entry name" value="THAP9-like_HTH"/>
</dbReference>
<gene>
    <name evidence="3" type="ORF">Zmor_021739</name>
</gene>
<dbReference type="AlphaFoldDB" id="A0AA38I5M8"/>
<keyword evidence="4" id="KW-1185">Reference proteome</keyword>
<evidence type="ECO:0000313" key="3">
    <source>
        <dbReference type="EMBL" id="KAJ3650028.1"/>
    </source>
</evidence>
<feature type="domain" description="Transposable element P transposase-like RNase H" evidence="2">
    <location>
        <begin position="62"/>
        <end position="195"/>
    </location>
</feature>
<proteinExistence type="predicted"/>
<evidence type="ECO:0000313" key="4">
    <source>
        <dbReference type="Proteomes" id="UP001168821"/>
    </source>
</evidence>
<evidence type="ECO:0008006" key="5">
    <source>
        <dbReference type="Google" id="ProtNLM"/>
    </source>
</evidence>
<organism evidence="3 4">
    <name type="scientific">Zophobas morio</name>
    <dbReference type="NCBI Taxonomy" id="2755281"/>
    <lineage>
        <taxon>Eukaryota</taxon>
        <taxon>Metazoa</taxon>
        <taxon>Ecdysozoa</taxon>
        <taxon>Arthropoda</taxon>
        <taxon>Hexapoda</taxon>
        <taxon>Insecta</taxon>
        <taxon>Pterygota</taxon>
        <taxon>Neoptera</taxon>
        <taxon>Endopterygota</taxon>
        <taxon>Coleoptera</taxon>
        <taxon>Polyphaga</taxon>
        <taxon>Cucujiformia</taxon>
        <taxon>Tenebrionidae</taxon>
        <taxon>Zophobas</taxon>
    </lineage>
</organism>
<protein>
    <recommendedName>
        <fullName evidence="5">THAP domain-containing protein 9</fullName>
    </recommendedName>
</protein>
<evidence type="ECO:0000259" key="2">
    <source>
        <dbReference type="Pfam" id="PF21787"/>
    </source>
</evidence>
<dbReference type="Pfam" id="PF21787">
    <property type="entry name" value="TNP-like_RNaseH_N"/>
    <property type="match status" value="1"/>
</dbReference>
<name>A0AA38I5M8_9CUCU</name>
<dbReference type="InterPro" id="IPR048365">
    <property type="entry name" value="TNP-like_RNaseH_N"/>
</dbReference>
<comment type="caution">
    <text evidence="3">The sequence shown here is derived from an EMBL/GenBank/DDBJ whole genome shotgun (WGS) entry which is preliminary data.</text>
</comment>
<evidence type="ECO:0000259" key="1">
    <source>
        <dbReference type="Pfam" id="PF12017"/>
    </source>
</evidence>
<feature type="domain" description="THAP9-like helix-turn-helix" evidence="1">
    <location>
        <begin position="3"/>
        <end position="55"/>
    </location>
</feature>
<reference evidence="3" key="1">
    <citation type="journal article" date="2023" name="G3 (Bethesda)">
        <title>Whole genome assemblies of Zophobas morio and Tenebrio molitor.</title>
        <authorList>
            <person name="Kaur S."/>
            <person name="Stinson S.A."/>
            <person name="diCenzo G.C."/>
        </authorList>
    </citation>
    <scope>NUCLEOTIDE SEQUENCE</scope>
    <source>
        <strain evidence="3">QUZm001</strain>
    </source>
</reference>
<sequence length="257" mass="29653">MQEILNRQLVSKNRKYSPDIRTFALTLHFYSAHAYNYLRSKFNNLLPHPETIRRWYLVINGKPGFTQESFEAIRLKVKSEPNPVVVNLVLDEMSLRHLIDYQNGRYYGCVDLGTDLNSDGDENVPARNALVVLAVALNNQWTLPIAYFLINSLKGRERANIVKNSLELLHETGALCYSVTFDGASVNVNMCNELGTNYNLGEKFQPYFFHPCTKERVNSIWDACHMIKLLRNTLEARKTLYNSKGEKIEWTLKNCKN</sequence>
<dbReference type="Proteomes" id="UP001168821">
    <property type="component" value="Unassembled WGS sequence"/>
</dbReference>
<dbReference type="EMBL" id="JALNTZ010000006">
    <property type="protein sequence ID" value="KAJ3650028.1"/>
    <property type="molecule type" value="Genomic_DNA"/>
</dbReference>
<dbReference type="Pfam" id="PF12017">
    <property type="entry name" value="Tnp_P_element"/>
    <property type="match status" value="1"/>
</dbReference>
<accession>A0AA38I5M8</accession>